<dbReference type="AlphaFoldDB" id="A0A6A6YN47"/>
<dbReference type="CDD" id="cd11042">
    <property type="entry name" value="CYP51-like"/>
    <property type="match status" value="1"/>
</dbReference>
<dbReference type="SUPFAM" id="SSF56112">
    <property type="entry name" value="Protein kinase-like (PK-like)"/>
    <property type="match status" value="1"/>
</dbReference>
<dbReference type="Proteomes" id="UP000504636">
    <property type="component" value="Unplaced"/>
</dbReference>
<feature type="region of interest" description="Disordered" evidence="15">
    <location>
        <begin position="1"/>
        <end position="104"/>
    </location>
</feature>
<evidence type="ECO:0000256" key="9">
    <source>
        <dbReference type="ARBA" id="ARBA00023002"/>
    </source>
</evidence>
<evidence type="ECO:0000313" key="21">
    <source>
        <dbReference type="RefSeq" id="XP_033576932.1"/>
    </source>
</evidence>
<protein>
    <submittedName>
        <fullName evidence="19 21">Lanosterol 14-alpha-demethylase</fullName>
    </submittedName>
</protein>
<feature type="compositionally biased region" description="Basic residues" evidence="15">
    <location>
        <begin position="153"/>
        <end position="162"/>
    </location>
</feature>
<feature type="compositionally biased region" description="Polar residues" evidence="15">
    <location>
        <begin position="93"/>
        <end position="102"/>
    </location>
</feature>
<dbReference type="PROSITE" id="PS50011">
    <property type="entry name" value="PROTEIN_KINASE_DOM"/>
    <property type="match status" value="1"/>
</dbReference>
<comment type="subcellular location">
    <subcellularLocation>
        <location evidence="2">Membrane</location>
    </subcellularLocation>
</comment>
<dbReference type="InterPro" id="IPR001128">
    <property type="entry name" value="Cyt_P450"/>
</dbReference>
<dbReference type="CDD" id="cd05117">
    <property type="entry name" value="STKc_CAMK"/>
    <property type="match status" value="1"/>
</dbReference>
<feature type="transmembrane region" description="Helical" evidence="16">
    <location>
        <begin position="688"/>
        <end position="709"/>
    </location>
</feature>
<proteinExistence type="inferred from homology"/>
<dbReference type="InterPro" id="IPR011009">
    <property type="entry name" value="Kinase-like_dom_sf"/>
</dbReference>
<evidence type="ECO:0000256" key="10">
    <source>
        <dbReference type="ARBA" id="ARBA00023004"/>
    </source>
</evidence>
<dbReference type="GO" id="GO:0005506">
    <property type="term" value="F:iron ion binding"/>
    <property type="evidence" value="ECO:0007669"/>
    <property type="project" value="InterPro"/>
</dbReference>
<organism evidence="19">
    <name type="scientific">Mytilinidion resinicola</name>
    <dbReference type="NCBI Taxonomy" id="574789"/>
    <lineage>
        <taxon>Eukaryota</taxon>
        <taxon>Fungi</taxon>
        <taxon>Dikarya</taxon>
        <taxon>Ascomycota</taxon>
        <taxon>Pezizomycotina</taxon>
        <taxon>Dothideomycetes</taxon>
        <taxon>Pleosporomycetidae</taxon>
        <taxon>Mytilinidiales</taxon>
        <taxon>Mytilinidiaceae</taxon>
        <taxon>Mytilinidion</taxon>
    </lineage>
</organism>
<evidence type="ECO:0000256" key="7">
    <source>
        <dbReference type="ARBA" id="ARBA00022741"/>
    </source>
</evidence>
<keyword evidence="19" id="KW-0808">Transferase</keyword>
<keyword evidence="10 13" id="KW-0408">Iron</keyword>
<feature type="domain" description="FHA" evidence="17">
    <location>
        <begin position="187"/>
        <end position="239"/>
    </location>
</feature>
<feature type="compositionally biased region" description="Polar residues" evidence="15">
    <location>
        <begin position="68"/>
        <end position="86"/>
    </location>
</feature>
<keyword evidence="7 14" id="KW-0547">Nucleotide-binding</keyword>
<dbReference type="Gene3D" id="1.10.630.10">
    <property type="entry name" value="Cytochrome P450"/>
    <property type="match status" value="1"/>
</dbReference>
<reference evidence="21" key="2">
    <citation type="submission" date="2020-04" db="EMBL/GenBank/DDBJ databases">
        <authorList>
            <consortium name="NCBI Genome Project"/>
        </authorList>
    </citation>
    <scope>NUCLEOTIDE SEQUENCE</scope>
    <source>
        <strain evidence="21">CBS 304.34</strain>
    </source>
</reference>
<evidence type="ECO:0000256" key="6">
    <source>
        <dbReference type="ARBA" id="ARBA00022723"/>
    </source>
</evidence>
<evidence type="ECO:0000256" key="3">
    <source>
        <dbReference type="ARBA" id="ARBA00005575"/>
    </source>
</evidence>
<dbReference type="GO" id="GO:0008168">
    <property type="term" value="F:methyltransferase activity"/>
    <property type="evidence" value="ECO:0007669"/>
    <property type="project" value="UniProtKB-KW"/>
</dbReference>
<dbReference type="EMBL" id="MU003700">
    <property type="protein sequence ID" value="KAF2809968.1"/>
    <property type="molecule type" value="Genomic_DNA"/>
</dbReference>
<feature type="region of interest" description="Disordered" evidence="15">
    <location>
        <begin position="606"/>
        <end position="625"/>
    </location>
</feature>
<dbReference type="InterPro" id="IPR008984">
    <property type="entry name" value="SMAD_FHA_dom_sf"/>
</dbReference>
<dbReference type="Pfam" id="PF00067">
    <property type="entry name" value="p450"/>
    <property type="match status" value="1"/>
</dbReference>
<evidence type="ECO:0000256" key="16">
    <source>
        <dbReference type="SAM" id="Phobius"/>
    </source>
</evidence>
<dbReference type="FunFam" id="1.10.510.10:FF:001380">
    <property type="entry name" value="Checkpoint kinase 2-like protein"/>
    <property type="match status" value="1"/>
</dbReference>
<gene>
    <name evidence="19 21" type="ORF">BDZ99DRAFT_487943</name>
</gene>
<dbReference type="Gene3D" id="2.60.200.20">
    <property type="match status" value="1"/>
</dbReference>
<feature type="binding site" evidence="14">
    <location>
        <position position="308"/>
    </location>
    <ligand>
        <name>ATP</name>
        <dbReference type="ChEBI" id="CHEBI:30616"/>
    </ligand>
</feature>
<evidence type="ECO:0000256" key="4">
    <source>
        <dbReference type="ARBA" id="ARBA00010617"/>
    </source>
</evidence>
<dbReference type="PRINTS" id="PR00385">
    <property type="entry name" value="P450"/>
</dbReference>
<feature type="region of interest" description="Disordered" evidence="15">
    <location>
        <begin position="144"/>
        <end position="169"/>
    </location>
</feature>
<feature type="binding site" description="axial binding residue" evidence="13">
    <location>
        <position position="1132"/>
    </location>
    <ligand>
        <name>heme</name>
        <dbReference type="ChEBI" id="CHEBI:30413"/>
    </ligand>
    <ligandPart>
        <name>Fe</name>
        <dbReference type="ChEBI" id="CHEBI:18248"/>
    </ligandPart>
</feature>
<dbReference type="GeneID" id="54463765"/>
<evidence type="ECO:0000256" key="5">
    <source>
        <dbReference type="ARBA" id="ARBA00022617"/>
    </source>
</evidence>
<feature type="domain" description="Protein kinase" evidence="18">
    <location>
        <begin position="278"/>
        <end position="543"/>
    </location>
</feature>
<reference evidence="19 21" key="1">
    <citation type="journal article" date="2020" name="Stud. Mycol.">
        <title>101 Dothideomycetes genomes: a test case for predicting lifestyles and emergence of pathogens.</title>
        <authorList>
            <person name="Haridas S."/>
            <person name="Albert R."/>
            <person name="Binder M."/>
            <person name="Bloem J."/>
            <person name="Labutti K."/>
            <person name="Salamov A."/>
            <person name="Andreopoulos B."/>
            <person name="Baker S."/>
            <person name="Barry K."/>
            <person name="Bills G."/>
            <person name="Bluhm B."/>
            <person name="Cannon C."/>
            <person name="Castanera R."/>
            <person name="Culley D."/>
            <person name="Daum C."/>
            <person name="Ezra D."/>
            <person name="Gonzalez J."/>
            <person name="Henrissat B."/>
            <person name="Kuo A."/>
            <person name="Liang C."/>
            <person name="Lipzen A."/>
            <person name="Lutzoni F."/>
            <person name="Magnuson J."/>
            <person name="Mondo S."/>
            <person name="Nolan M."/>
            <person name="Ohm R."/>
            <person name="Pangilinan J."/>
            <person name="Park H.-J."/>
            <person name="Ramirez L."/>
            <person name="Alfaro M."/>
            <person name="Sun H."/>
            <person name="Tritt A."/>
            <person name="Yoshinaga Y."/>
            <person name="Zwiers L.-H."/>
            <person name="Turgeon B."/>
            <person name="Goodwin S."/>
            <person name="Spatafora J."/>
            <person name="Crous P."/>
            <person name="Grigoriev I."/>
        </authorList>
    </citation>
    <scope>NUCLEOTIDE SEQUENCE</scope>
    <source>
        <strain evidence="19 21">CBS 304.34</strain>
    </source>
</reference>
<keyword evidence="8 14" id="KW-0067">ATP-binding</keyword>
<dbReference type="GO" id="GO:0016020">
    <property type="term" value="C:membrane"/>
    <property type="evidence" value="ECO:0007669"/>
    <property type="project" value="UniProtKB-SubCell"/>
</dbReference>
<keyword evidence="11" id="KW-0503">Monooxygenase</keyword>
<evidence type="ECO:0000256" key="12">
    <source>
        <dbReference type="ARBA" id="ARBA00023136"/>
    </source>
</evidence>
<dbReference type="Pfam" id="PF00498">
    <property type="entry name" value="FHA"/>
    <property type="match status" value="1"/>
</dbReference>
<keyword evidence="16" id="KW-1133">Transmembrane helix</keyword>
<dbReference type="OrthoDB" id="407410at2759"/>
<reference evidence="21" key="3">
    <citation type="submission" date="2025-04" db="UniProtKB">
        <authorList>
            <consortium name="RefSeq"/>
        </authorList>
    </citation>
    <scope>IDENTIFICATION</scope>
    <source>
        <strain evidence="21">CBS 304.34</strain>
    </source>
</reference>
<evidence type="ECO:0000259" key="18">
    <source>
        <dbReference type="PROSITE" id="PS50011"/>
    </source>
</evidence>
<dbReference type="PANTHER" id="PTHR24347">
    <property type="entry name" value="SERINE/THREONINE-PROTEIN KINASE"/>
    <property type="match status" value="1"/>
</dbReference>
<comment type="cofactor">
    <cofactor evidence="1 13">
        <name>heme</name>
        <dbReference type="ChEBI" id="CHEBI:30413"/>
    </cofactor>
</comment>
<keyword evidence="5 13" id="KW-0349">Heme</keyword>
<dbReference type="PROSITE" id="PS00086">
    <property type="entry name" value="CYTOCHROME_P450"/>
    <property type="match status" value="1"/>
</dbReference>
<dbReference type="InterPro" id="IPR017972">
    <property type="entry name" value="Cyt_P450_CS"/>
</dbReference>
<keyword evidence="16" id="KW-0812">Transmembrane</keyword>
<dbReference type="InterPro" id="IPR008271">
    <property type="entry name" value="Ser/Thr_kinase_AS"/>
</dbReference>
<evidence type="ECO:0000313" key="19">
    <source>
        <dbReference type="EMBL" id="KAF2809968.1"/>
    </source>
</evidence>
<evidence type="ECO:0000256" key="2">
    <source>
        <dbReference type="ARBA" id="ARBA00004370"/>
    </source>
</evidence>
<evidence type="ECO:0000256" key="1">
    <source>
        <dbReference type="ARBA" id="ARBA00001971"/>
    </source>
</evidence>
<comment type="similarity">
    <text evidence="3">Belongs to the protein kinase superfamily. CAMK Ser/Thr protein kinase family. CHEK2 subfamily.</text>
</comment>
<dbReference type="PRINTS" id="PR00465">
    <property type="entry name" value="EP450IV"/>
</dbReference>
<evidence type="ECO:0000256" key="13">
    <source>
        <dbReference type="PIRSR" id="PIRSR602403-1"/>
    </source>
</evidence>
<keyword evidence="19" id="KW-0489">Methyltransferase</keyword>
<keyword evidence="12 16" id="KW-0472">Membrane</keyword>
<dbReference type="SMART" id="SM00220">
    <property type="entry name" value="S_TKc"/>
    <property type="match status" value="1"/>
</dbReference>
<dbReference type="InterPro" id="IPR002403">
    <property type="entry name" value="Cyt_P450_E_grp-IV"/>
</dbReference>
<dbReference type="RefSeq" id="XP_033576932.1">
    <property type="nucleotide sequence ID" value="XM_033722872.1"/>
</dbReference>
<dbReference type="FunFam" id="1.10.630.10:FF:000033">
    <property type="entry name" value="14-alpha sterol demethylase"/>
    <property type="match status" value="1"/>
</dbReference>
<keyword evidence="20" id="KW-1185">Reference proteome</keyword>
<dbReference type="SMART" id="SM00240">
    <property type="entry name" value="FHA"/>
    <property type="match status" value="1"/>
</dbReference>
<dbReference type="InterPro" id="IPR017441">
    <property type="entry name" value="Protein_kinase_ATP_BS"/>
</dbReference>
<evidence type="ECO:0000256" key="15">
    <source>
        <dbReference type="SAM" id="MobiDB-lite"/>
    </source>
</evidence>
<dbReference type="PROSITE" id="PS00108">
    <property type="entry name" value="PROTEIN_KINASE_ST"/>
    <property type="match status" value="1"/>
</dbReference>
<keyword evidence="6 13" id="KW-0479">Metal-binding</keyword>
<dbReference type="InterPro" id="IPR000719">
    <property type="entry name" value="Prot_kinase_dom"/>
</dbReference>
<evidence type="ECO:0000256" key="14">
    <source>
        <dbReference type="PROSITE-ProRule" id="PRU10141"/>
    </source>
</evidence>
<sequence>MATRNGSTMKRGLNSGEVAIDNKKPRRSQRISSQSHDFDTNLQAQQLPSPFTHQESTATEDFKDGTATPPSQRPSQFGNRITTRSPQAAGLSSPPSDTQPFSQLLRPPNTLAYEVEDEEAEGVWGYLVPLDSKSGGTLILRRRSACPKPSAKTGRKTGRQRVGRQTWEKQEEDFETEKAKEVSSEGYLIGRHPECDRVLNSPVVSNRHCLIFSEAKGGDAVAVLEDLSGNGTYVNEALVGRNKRRELYEGDEVTILDEARFVFRYPHNRNANRFRQQYTIQQQLGKGHFATVYLCVEKNSGMRYAVKKFEKRTGPGEKSRIDGLQQEIGVLMGVSHPTLLCLKDTFDEEDGVYLVLELAAEGELFNWIIMKQKLTEAEARKVFIQLFQGVKYLHERNIVHRDIKPENILLADRDLHVKLADFGLAKIIGEESFTTTLCGTPSYVAPEILENSSHRRYTRAVDVWSLGVVLYICLCGFPPFSDELYSAENPYTLSQQIKMGRFDYPSPYWDSVGDPALDLIDRMLTVDVDKRITIDECLEHPWTTLREINPNDSTDGLTGAIAQLDFSKRKPQRERTLLSKINDIRVTRVIETPEGQEPIRVYEKNAAKSPSRKTNGTKAEAVQENTPAANRDPDEFVQMGGKGDQQLFGDDSSRESAVREISTLTSRPGATVPDVAGPLGDFAANSSLFVRVAAAFASFLTLAIVLNVLKQLLLRNPNEPPVVFHWVPIIGSTISYGIDPYKFFFANRAKYGDVFTFILLGKKTTVCLGTKGNNFILNGKIKDVNAEEIYSPLTTPVFGNDVVYDCPNSKLMEQKKFVKFGLTQEALRSYVPLISREVMDFIKRNPAFKGKKGTANAPIAMAELTIFTASRSLQGEEVRNKFDSRFADVYHDLDLGFTPINFMLPWAPLPHNRKRDIARTKMIATYSEIIRARRSGEAKRDSEDMIWHLMDCKYKDGTPVPDHEIAGIMIALLMAGQHSSSSTAAWILLRLASRPDITEELLQEQKEVLGADLPPLTHDNLARLPLHAQVVKETLRIHAPIHSILRKVKSPMPVEGTPYIIPTSHVLLSSPGVTSTSAEHFPNPSSWEPHRWDTLKNYEDDDDDEKIDYGWGVVSKGTTSPYLPFGAGRHRCIGEQFAYVQLQTILATIVREFKVRNLDGSKEVIGTDYTSLFSRPLSPAIIEWERRDA</sequence>
<dbReference type="GO" id="GO:0004672">
    <property type="term" value="F:protein kinase activity"/>
    <property type="evidence" value="ECO:0007669"/>
    <property type="project" value="InterPro"/>
</dbReference>
<evidence type="ECO:0000313" key="20">
    <source>
        <dbReference type="Proteomes" id="UP000504636"/>
    </source>
</evidence>
<dbReference type="Gene3D" id="1.10.510.10">
    <property type="entry name" value="Transferase(Phosphotransferase) domain 1"/>
    <property type="match status" value="1"/>
</dbReference>
<dbReference type="Pfam" id="PF00069">
    <property type="entry name" value="Pkinase"/>
    <property type="match status" value="1"/>
</dbReference>
<dbReference type="PROSITE" id="PS00107">
    <property type="entry name" value="PROTEIN_KINASE_ATP"/>
    <property type="match status" value="1"/>
</dbReference>
<comment type="similarity">
    <text evidence="4">Belongs to the cytochrome P450 family.</text>
</comment>
<evidence type="ECO:0000256" key="11">
    <source>
        <dbReference type="ARBA" id="ARBA00023033"/>
    </source>
</evidence>
<dbReference type="GO" id="GO:0008398">
    <property type="term" value="F:sterol 14-demethylase activity"/>
    <property type="evidence" value="ECO:0007669"/>
    <property type="project" value="UniProtKB-ARBA"/>
</dbReference>
<name>A0A6A6YN47_9PEZI</name>
<feature type="compositionally biased region" description="Polar residues" evidence="15">
    <location>
        <begin position="30"/>
        <end position="59"/>
    </location>
</feature>
<feature type="compositionally biased region" description="Polar residues" evidence="15">
    <location>
        <begin position="612"/>
        <end position="625"/>
    </location>
</feature>
<keyword evidence="9" id="KW-0560">Oxidoreductase</keyword>
<dbReference type="GO" id="GO:0005524">
    <property type="term" value="F:ATP binding"/>
    <property type="evidence" value="ECO:0007669"/>
    <property type="project" value="UniProtKB-UniRule"/>
</dbReference>
<dbReference type="GO" id="GO:0020037">
    <property type="term" value="F:heme binding"/>
    <property type="evidence" value="ECO:0007669"/>
    <property type="project" value="InterPro"/>
</dbReference>
<evidence type="ECO:0000259" key="17">
    <source>
        <dbReference type="PROSITE" id="PS50006"/>
    </source>
</evidence>
<accession>A0A6A6YN47</accession>
<dbReference type="GO" id="GO:0032259">
    <property type="term" value="P:methylation"/>
    <property type="evidence" value="ECO:0007669"/>
    <property type="project" value="UniProtKB-KW"/>
</dbReference>
<dbReference type="InterPro" id="IPR036396">
    <property type="entry name" value="Cyt_P450_sf"/>
</dbReference>
<evidence type="ECO:0000256" key="8">
    <source>
        <dbReference type="ARBA" id="ARBA00022840"/>
    </source>
</evidence>
<dbReference type="SUPFAM" id="SSF49879">
    <property type="entry name" value="SMAD/FHA domain"/>
    <property type="match status" value="1"/>
</dbReference>
<dbReference type="PROSITE" id="PS50006">
    <property type="entry name" value="FHA_DOMAIN"/>
    <property type="match status" value="1"/>
</dbReference>
<dbReference type="SUPFAM" id="SSF48264">
    <property type="entry name" value="Cytochrome P450"/>
    <property type="match status" value="1"/>
</dbReference>
<dbReference type="InterPro" id="IPR000253">
    <property type="entry name" value="FHA_dom"/>
</dbReference>